<gene>
    <name evidence="1" type="ORF">LTR05_006640</name>
</gene>
<dbReference type="SUPFAM" id="SSF53448">
    <property type="entry name" value="Nucleotide-diphospho-sugar transferases"/>
    <property type="match status" value="1"/>
</dbReference>
<evidence type="ECO:0000313" key="2">
    <source>
        <dbReference type="Proteomes" id="UP001309876"/>
    </source>
</evidence>
<name>A0AAN7SW61_9EURO</name>
<dbReference type="PANTHER" id="PTHR36529">
    <property type="entry name" value="SLL1095 PROTEIN"/>
    <property type="match status" value="1"/>
</dbReference>
<sequence>MAPLQFSHLLLVARFPSPGKCKTRLIPRLGAEGASVFALAALSDLLHLFAGLPVRKTLLFTPDEERPALMRFLQEEGLSSTWNIHPQIAGVELGARLSGGLEYVQRLSDDHQASVTFIGMDCFDLTPDRVRSSIASVTPSKAHILPARDGGYVLLSIPLRCSGNVFDEIPWSSDQTGDAQVKTLTANGIACEVGDTLDDVDEPEDLDRLWRTQDQESTLYPRTMKFLASIFGHEVR</sequence>
<dbReference type="EMBL" id="JAVRRJ010000007">
    <property type="protein sequence ID" value="KAK5082760.1"/>
    <property type="molecule type" value="Genomic_DNA"/>
</dbReference>
<proteinExistence type="predicted"/>
<accession>A0AAN7SW61</accession>
<comment type="caution">
    <text evidence="1">The sequence shown here is derived from an EMBL/GenBank/DDBJ whole genome shotgun (WGS) entry which is preliminary data.</text>
</comment>
<organism evidence="1 2">
    <name type="scientific">Lithohypha guttulata</name>
    <dbReference type="NCBI Taxonomy" id="1690604"/>
    <lineage>
        <taxon>Eukaryota</taxon>
        <taxon>Fungi</taxon>
        <taxon>Dikarya</taxon>
        <taxon>Ascomycota</taxon>
        <taxon>Pezizomycotina</taxon>
        <taxon>Eurotiomycetes</taxon>
        <taxon>Chaetothyriomycetidae</taxon>
        <taxon>Chaetothyriales</taxon>
        <taxon>Trichomeriaceae</taxon>
        <taxon>Lithohypha</taxon>
    </lineage>
</organism>
<dbReference type="InterPro" id="IPR018641">
    <property type="entry name" value="Trfase_1_rSAM/seldom-assoc"/>
</dbReference>
<dbReference type="PANTHER" id="PTHR36529:SF1">
    <property type="entry name" value="GLYCOSYLTRANSFERASE"/>
    <property type="match status" value="1"/>
</dbReference>
<evidence type="ECO:0008006" key="3">
    <source>
        <dbReference type="Google" id="ProtNLM"/>
    </source>
</evidence>
<keyword evidence="2" id="KW-1185">Reference proteome</keyword>
<dbReference type="Proteomes" id="UP001309876">
    <property type="component" value="Unassembled WGS sequence"/>
</dbReference>
<dbReference type="AlphaFoldDB" id="A0AAN7SW61"/>
<dbReference type="Gene3D" id="3.90.550.10">
    <property type="entry name" value="Spore Coat Polysaccharide Biosynthesis Protein SpsA, Chain A"/>
    <property type="match status" value="1"/>
</dbReference>
<dbReference type="InterPro" id="IPR029044">
    <property type="entry name" value="Nucleotide-diphossugar_trans"/>
</dbReference>
<dbReference type="Pfam" id="PF09837">
    <property type="entry name" value="DUF2064"/>
    <property type="match status" value="1"/>
</dbReference>
<reference evidence="1 2" key="1">
    <citation type="submission" date="2023-08" db="EMBL/GenBank/DDBJ databases">
        <title>Black Yeasts Isolated from many extreme environments.</title>
        <authorList>
            <person name="Coleine C."/>
            <person name="Stajich J.E."/>
            <person name="Selbmann L."/>
        </authorList>
    </citation>
    <scope>NUCLEOTIDE SEQUENCE [LARGE SCALE GENOMIC DNA]</scope>
    <source>
        <strain evidence="1 2">CCFEE 5910</strain>
    </source>
</reference>
<protein>
    <recommendedName>
        <fullName evidence="3">Glycosyltransferase</fullName>
    </recommendedName>
</protein>
<evidence type="ECO:0000313" key="1">
    <source>
        <dbReference type="EMBL" id="KAK5082760.1"/>
    </source>
</evidence>